<reference evidence="2 3" key="1">
    <citation type="journal article" date="2019" name="Genome Biol. Evol.">
        <title>Insights into the evolution of the New World diploid cottons (Gossypium, subgenus Houzingenia) based on genome sequencing.</title>
        <authorList>
            <person name="Grover C.E."/>
            <person name="Arick M.A. 2nd"/>
            <person name="Thrash A."/>
            <person name="Conover J.L."/>
            <person name="Sanders W.S."/>
            <person name="Peterson D.G."/>
            <person name="Frelichowski J.E."/>
            <person name="Scheffler J.A."/>
            <person name="Scheffler B.E."/>
            <person name="Wendel J.F."/>
        </authorList>
    </citation>
    <scope>NUCLEOTIDE SEQUENCE [LARGE SCALE GENOMIC DNA]</scope>
    <source>
        <strain evidence="2">157</strain>
        <tissue evidence="2">Leaf</tissue>
    </source>
</reference>
<dbReference type="Proteomes" id="UP000593572">
    <property type="component" value="Unassembled WGS sequence"/>
</dbReference>
<dbReference type="InterPro" id="IPR019557">
    <property type="entry name" value="AminoTfrase-like_pln_mobile"/>
</dbReference>
<evidence type="ECO:0000259" key="1">
    <source>
        <dbReference type="Pfam" id="PF10536"/>
    </source>
</evidence>
<comment type="caution">
    <text evidence="2">The sequence shown here is derived from an EMBL/GenBank/DDBJ whole genome shotgun (WGS) entry which is preliminary data.</text>
</comment>
<dbReference type="PANTHER" id="PTHR46033">
    <property type="entry name" value="PROTEIN MAIN-LIKE 2"/>
    <property type="match status" value="1"/>
</dbReference>
<protein>
    <recommendedName>
        <fullName evidence="1">Aminotransferase-like plant mobile domain-containing protein</fullName>
    </recommendedName>
</protein>
<feature type="domain" description="Aminotransferase-like plant mobile" evidence="1">
    <location>
        <begin position="88"/>
        <end position="160"/>
    </location>
</feature>
<organism evidence="2 3">
    <name type="scientific">Gossypium lobatum</name>
    <dbReference type="NCBI Taxonomy" id="34289"/>
    <lineage>
        <taxon>Eukaryota</taxon>
        <taxon>Viridiplantae</taxon>
        <taxon>Streptophyta</taxon>
        <taxon>Embryophyta</taxon>
        <taxon>Tracheophyta</taxon>
        <taxon>Spermatophyta</taxon>
        <taxon>Magnoliopsida</taxon>
        <taxon>eudicotyledons</taxon>
        <taxon>Gunneridae</taxon>
        <taxon>Pentapetalae</taxon>
        <taxon>rosids</taxon>
        <taxon>malvids</taxon>
        <taxon>Malvales</taxon>
        <taxon>Malvaceae</taxon>
        <taxon>Malvoideae</taxon>
        <taxon>Gossypium</taxon>
    </lineage>
</organism>
<keyword evidence="3" id="KW-1185">Reference proteome</keyword>
<name>A0A7J8LEW7_9ROSI</name>
<dbReference type="GO" id="GO:0010073">
    <property type="term" value="P:meristem maintenance"/>
    <property type="evidence" value="ECO:0007669"/>
    <property type="project" value="InterPro"/>
</dbReference>
<evidence type="ECO:0000313" key="2">
    <source>
        <dbReference type="EMBL" id="MBA0550977.1"/>
    </source>
</evidence>
<dbReference type="EMBL" id="JABEZX010000002">
    <property type="protein sequence ID" value="MBA0550977.1"/>
    <property type="molecule type" value="Genomic_DNA"/>
</dbReference>
<dbReference type="Pfam" id="PF10536">
    <property type="entry name" value="PMD"/>
    <property type="match status" value="1"/>
</dbReference>
<accession>A0A7J8LEW7</accession>
<sequence length="336" mass="37852">GNRPILGERKGKRVQLGALSGQVVGKFQIDFSQMASSLIRSDDKHISAAQAIMDDDHVLEGFIYNMRKPAIPKIRGHLQQVGFLHVSRMIGGCKLNLTLISVLVERWRPETQTFHLPYSKCIITLKDVVLQRSLPVDGSIIMGSTVVLGKLDLCRALLGKLWAWWRLPFLRPRATDSYMFLNHGLSYVGLPEELGDFRLLLDQHSKAKFEWMSYIDIDTISCISLKVLENREMWDAKVPLVVYVTVEMHKSDREKMTTIGCNGTGSTSRLRSVGCNPYPSANHFSQRAWQQMLSTYRGLDSSVSRICYHWKGGEGKFSVRGNDDHHSSSIGGDVVT</sequence>
<proteinExistence type="predicted"/>
<gene>
    <name evidence="2" type="ORF">Golob_021882</name>
</gene>
<feature type="non-terminal residue" evidence="2">
    <location>
        <position position="336"/>
    </location>
</feature>
<dbReference type="InterPro" id="IPR044824">
    <property type="entry name" value="MAIN-like"/>
</dbReference>
<evidence type="ECO:0000313" key="3">
    <source>
        <dbReference type="Proteomes" id="UP000593572"/>
    </source>
</evidence>
<dbReference type="PANTHER" id="PTHR46033:SF8">
    <property type="entry name" value="PROTEIN MAINTENANCE OF MERISTEMS-LIKE"/>
    <property type="match status" value="1"/>
</dbReference>
<dbReference type="AlphaFoldDB" id="A0A7J8LEW7"/>